<feature type="transmembrane region" description="Helical" evidence="1">
    <location>
        <begin position="39"/>
        <end position="60"/>
    </location>
</feature>
<feature type="transmembrane region" description="Helical" evidence="1">
    <location>
        <begin position="152"/>
        <end position="176"/>
    </location>
</feature>
<feature type="transmembrane region" description="Helical" evidence="1">
    <location>
        <begin position="102"/>
        <end position="125"/>
    </location>
</feature>
<evidence type="ECO:0000313" key="2">
    <source>
        <dbReference type="EMBL" id="VDK48186.1"/>
    </source>
</evidence>
<protein>
    <submittedName>
        <fullName evidence="4">G_PROTEIN_RECEP_F1_2 domain-containing protein</fullName>
    </submittedName>
</protein>
<accession>A0A0M3JY77</accession>
<keyword evidence="1" id="KW-0812">Transmembrane</keyword>
<evidence type="ECO:0000313" key="4">
    <source>
        <dbReference type="WBParaSite" id="ASIM_0001337801-mRNA-1"/>
    </source>
</evidence>
<organism evidence="4">
    <name type="scientific">Anisakis simplex</name>
    <name type="common">Herring worm</name>
    <dbReference type="NCBI Taxonomy" id="6269"/>
    <lineage>
        <taxon>Eukaryota</taxon>
        <taxon>Metazoa</taxon>
        <taxon>Ecdysozoa</taxon>
        <taxon>Nematoda</taxon>
        <taxon>Chromadorea</taxon>
        <taxon>Rhabditida</taxon>
        <taxon>Spirurina</taxon>
        <taxon>Ascaridomorpha</taxon>
        <taxon>Ascaridoidea</taxon>
        <taxon>Anisakidae</taxon>
        <taxon>Anisakis</taxon>
        <taxon>Anisakis simplex complex</taxon>
    </lineage>
</organism>
<dbReference type="Gene3D" id="1.20.1070.10">
    <property type="entry name" value="Rhodopsin 7-helix transmembrane proteins"/>
    <property type="match status" value="1"/>
</dbReference>
<dbReference type="WBParaSite" id="ASIM_0001337801-mRNA-1">
    <property type="protein sequence ID" value="ASIM_0001337801-mRNA-1"/>
    <property type="gene ID" value="ASIM_0001337801"/>
</dbReference>
<evidence type="ECO:0000313" key="3">
    <source>
        <dbReference type="Proteomes" id="UP000267096"/>
    </source>
</evidence>
<sequence length="255" mass="29186">MFSWFFVAYIVEGTVVFFLDLIVLLALCRHRELISRYCVIILQIFAAAVYALAAFIAGVMRITQLSKIDPDQHQTRGHCAMMPWNVLMIWTTESMLPVYDRIFGFIRMSAALLSILLYLTAFLLTRRYRKRIADMSDAGNVLRRFHRRQAQLTATMAISCIFTFVLYVIPVYVFYLSRNTKSALSGQINQFTVIAINLNSIPNISILYWRQQDIGNAVRRLFKCSKRGNTVAMSSMVTATARAVPKTTNAIWSHT</sequence>
<reference evidence="2 3" key="2">
    <citation type="submission" date="2018-11" db="EMBL/GenBank/DDBJ databases">
        <authorList>
            <consortium name="Pathogen Informatics"/>
        </authorList>
    </citation>
    <scope>NUCLEOTIDE SEQUENCE [LARGE SCALE GENOMIC DNA]</scope>
</reference>
<feature type="transmembrane region" description="Helical" evidence="1">
    <location>
        <begin position="6"/>
        <end position="27"/>
    </location>
</feature>
<keyword evidence="3" id="KW-1185">Reference proteome</keyword>
<keyword evidence="1" id="KW-1133">Transmembrane helix</keyword>
<dbReference type="EMBL" id="UYRR01031253">
    <property type="protein sequence ID" value="VDK48186.1"/>
    <property type="molecule type" value="Genomic_DNA"/>
</dbReference>
<dbReference type="AlphaFoldDB" id="A0A0M3JY77"/>
<keyword evidence="1" id="KW-0472">Membrane</keyword>
<evidence type="ECO:0000256" key="1">
    <source>
        <dbReference type="SAM" id="Phobius"/>
    </source>
</evidence>
<proteinExistence type="predicted"/>
<dbReference type="Proteomes" id="UP000267096">
    <property type="component" value="Unassembled WGS sequence"/>
</dbReference>
<name>A0A0M3JY77_ANISI</name>
<dbReference type="SUPFAM" id="SSF81321">
    <property type="entry name" value="Family A G protein-coupled receptor-like"/>
    <property type="match status" value="1"/>
</dbReference>
<feature type="transmembrane region" description="Helical" evidence="1">
    <location>
        <begin position="188"/>
        <end position="209"/>
    </location>
</feature>
<gene>
    <name evidence="2" type="ORF">ASIM_LOCUS12806</name>
</gene>
<dbReference type="OrthoDB" id="5857186at2759"/>
<reference evidence="4" key="1">
    <citation type="submission" date="2017-02" db="UniProtKB">
        <authorList>
            <consortium name="WormBaseParasite"/>
        </authorList>
    </citation>
    <scope>IDENTIFICATION</scope>
</reference>